<evidence type="ECO:0000256" key="10">
    <source>
        <dbReference type="ARBA" id="ARBA00048305"/>
    </source>
</evidence>
<dbReference type="PANTHER" id="PTHR42716">
    <property type="entry name" value="L-ASPARTATE OXIDASE"/>
    <property type="match status" value="1"/>
</dbReference>
<evidence type="ECO:0000256" key="6">
    <source>
        <dbReference type="ARBA" id="ARBA00022630"/>
    </source>
</evidence>
<comment type="catalytic activity">
    <reaction evidence="10">
        <text>L-aspartate + O2 = iminosuccinate + H2O2</text>
        <dbReference type="Rhea" id="RHEA:25876"/>
        <dbReference type="ChEBI" id="CHEBI:15379"/>
        <dbReference type="ChEBI" id="CHEBI:16240"/>
        <dbReference type="ChEBI" id="CHEBI:29991"/>
        <dbReference type="ChEBI" id="CHEBI:77875"/>
        <dbReference type="EC" id="1.4.3.16"/>
    </reaction>
    <physiologicalReaction direction="left-to-right" evidence="10">
        <dbReference type="Rhea" id="RHEA:25877"/>
    </physiologicalReaction>
</comment>
<sequence length="608" mass="66860">MGTATHSPVSGLRLIVVMALGFFRQLLKFQKRIDILVGSVEFNSMKHNPNPTSEFSESAEEIPNQFDIIVVGSGAAGLYASLCLPPHFRVGLVTKDSLGSGSSPWAQGGIAAAIYPPDTPQLHLEDTLQAGAGLCDRQAVQFLVDHAAEAIEFLVNLGVDFDRAGEKLATTLEAAHSCPRVLHSRDTTGRAIVDVLMATVLKRPNIQVVSGAIALSIWPNPQTGRCQGVSVLYQSQIRWLQAKAVVLATGGGGQVFAKTTNPEVSTGDGIAIAWRGGAAVRDLEFFQFHPTALMKPGAPHFLISEAVRGEGAHLIDRQGRRFAFDYHPAGELAPRDVVSRAIFMHLQKTSDHPAEDNVYLDMRPIPPDKIRHRFPNIINVCKNWGIDVFNEPMPVAPAAHYWMGGITCDLMNRTSMPGLYAIGETASTGVHGANRLASNSLLECLVFASQLSKIEIDLTDHEYIDYTPSMILVQGKSDYAQELEKIEEIRHSLAALMWESAGICRTQTVLEAAIPIIFNWRKQLQKLEISKYLLTMNPWQNMQLSSPEAGKTLKALAETFNLLDIGYLILQSAAYRQESRGGHYRLDYPETSPDWQIHTVNKVNLPRK</sequence>
<dbReference type="SUPFAM" id="SSF46977">
    <property type="entry name" value="Succinate dehydrogenase/fumarate reductase flavoprotein C-terminal domain"/>
    <property type="match status" value="1"/>
</dbReference>
<keyword evidence="8 12" id="KW-0274">FAD</keyword>
<dbReference type="InterPro" id="IPR005288">
    <property type="entry name" value="NadB"/>
</dbReference>
<comment type="subcellular location">
    <subcellularLocation>
        <location evidence="12">Cytoplasm</location>
    </subcellularLocation>
</comment>
<evidence type="ECO:0000256" key="12">
    <source>
        <dbReference type="RuleBase" id="RU362049"/>
    </source>
</evidence>
<evidence type="ECO:0000256" key="1">
    <source>
        <dbReference type="ARBA" id="ARBA00001974"/>
    </source>
</evidence>
<keyword evidence="9 12" id="KW-0560">Oxidoreductase</keyword>
<keyword evidence="7 12" id="KW-0662">Pyridine nucleotide biosynthesis</keyword>
<evidence type="ECO:0000259" key="13">
    <source>
        <dbReference type="Pfam" id="PF00890"/>
    </source>
</evidence>
<dbReference type="Gene3D" id="3.50.50.60">
    <property type="entry name" value="FAD/NAD(P)-binding domain"/>
    <property type="match status" value="1"/>
</dbReference>
<keyword evidence="16" id="KW-1185">Reference proteome</keyword>
<dbReference type="PRINTS" id="PR00368">
    <property type="entry name" value="FADPNR"/>
</dbReference>
<dbReference type="InterPro" id="IPR015939">
    <property type="entry name" value="Fum_Rdtase/Succ_DH_flav-like_C"/>
</dbReference>
<evidence type="ECO:0000256" key="4">
    <source>
        <dbReference type="ARBA" id="ARBA00012173"/>
    </source>
</evidence>
<dbReference type="Pfam" id="PF00890">
    <property type="entry name" value="FAD_binding_2"/>
    <property type="match status" value="1"/>
</dbReference>
<comment type="similarity">
    <text evidence="3 12">Belongs to the FAD-dependent oxidoreductase 2 family. NadB subfamily.</text>
</comment>
<comment type="pathway">
    <text evidence="2 12">Cofactor biosynthesis; NAD(+) biosynthesis; iminoaspartate from L-aspartate (oxidase route): step 1/1.</text>
</comment>
<feature type="domain" description="FAD-dependent oxidoreductase 2 FAD-binding" evidence="13">
    <location>
        <begin position="67"/>
        <end position="441"/>
    </location>
</feature>
<comment type="function">
    <text evidence="12">Catalyzes the oxidation of L-aspartate to iminoaspartate.</text>
</comment>
<reference evidence="15 16" key="1">
    <citation type="journal article" date="2019" name="J Genomics">
        <title>The Draft Genome of a Hydrogen-producing Cyanobacterium, Arthrospira platensis NIES-46.</title>
        <authorList>
            <person name="Suzuki S."/>
            <person name="Yamaguchi H."/>
            <person name="Kawachi M."/>
        </authorList>
    </citation>
    <scope>NUCLEOTIDE SEQUENCE [LARGE SCALE GENOMIC DNA]</scope>
    <source>
        <strain evidence="15 16">NIES-46</strain>
    </source>
</reference>
<feature type="domain" description="Fumarate reductase/succinate dehydrogenase flavoprotein-like C-terminal" evidence="14">
    <location>
        <begin position="490"/>
        <end position="601"/>
    </location>
</feature>
<evidence type="ECO:0000256" key="5">
    <source>
        <dbReference type="ARBA" id="ARBA00021901"/>
    </source>
</evidence>
<evidence type="ECO:0000259" key="14">
    <source>
        <dbReference type="Pfam" id="PF02910"/>
    </source>
</evidence>
<evidence type="ECO:0000313" key="16">
    <source>
        <dbReference type="Proteomes" id="UP000326169"/>
    </source>
</evidence>
<gene>
    <name evidence="15" type="primary">nadB</name>
    <name evidence="15" type="ORF">NIES46_12620</name>
</gene>
<comment type="caution">
    <text evidence="15">The sequence shown here is derived from an EMBL/GenBank/DDBJ whole genome shotgun (WGS) entry which is preliminary data.</text>
</comment>
<keyword evidence="6 12" id="KW-0285">Flavoprotein</keyword>
<evidence type="ECO:0000256" key="9">
    <source>
        <dbReference type="ARBA" id="ARBA00023002"/>
    </source>
</evidence>
<dbReference type="InterPro" id="IPR036188">
    <property type="entry name" value="FAD/NAD-bd_sf"/>
</dbReference>
<dbReference type="Gene3D" id="1.20.58.100">
    <property type="entry name" value="Fumarate reductase/succinate dehydrogenase flavoprotein-like, C-terminal domain"/>
    <property type="match status" value="1"/>
</dbReference>
<proteinExistence type="inferred from homology"/>
<dbReference type="Gene3D" id="3.90.700.10">
    <property type="entry name" value="Succinate dehydrogenase/fumarate reductase flavoprotein, catalytic domain"/>
    <property type="match status" value="1"/>
</dbReference>
<evidence type="ECO:0000256" key="8">
    <source>
        <dbReference type="ARBA" id="ARBA00022827"/>
    </source>
</evidence>
<dbReference type="PANTHER" id="PTHR42716:SF2">
    <property type="entry name" value="L-ASPARTATE OXIDASE, CHLOROPLASTIC"/>
    <property type="match status" value="1"/>
</dbReference>
<dbReference type="Pfam" id="PF02910">
    <property type="entry name" value="Succ_DH_flav_C"/>
    <property type="match status" value="1"/>
</dbReference>
<protein>
    <recommendedName>
        <fullName evidence="5 11">L-aspartate oxidase</fullName>
        <ecNumber evidence="4 11">1.4.3.16</ecNumber>
    </recommendedName>
</protein>
<accession>A0A5M3T0R3</accession>
<evidence type="ECO:0000313" key="15">
    <source>
        <dbReference type="EMBL" id="GCE93213.1"/>
    </source>
</evidence>
<dbReference type="EMBL" id="BIMW01000065">
    <property type="protein sequence ID" value="GCE93213.1"/>
    <property type="molecule type" value="Genomic_DNA"/>
</dbReference>
<organism evidence="15 16">
    <name type="scientific">Limnospira platensis NIES-46</name>
    <dbReference type="NCBI Taxonomy" id="1236695"/>
    <lineage>
        <taxon>Bacteria</taxon>
        <taxon>Bacillati</taxon>
        <taxon>Cyanobacteriota</taxon>
        <taxon>Cyanophyceae</taxon>
        <taxon>Oscillatoriophycideae</taxon>
        <taxon>Oscillatoriales</taxon>
        <taxon>Sirenicapillariaceae</taxon>
        <taxon>Limnospira</taxon>
    </lineage>
</organism>
<evidence type="ECO:0000256" key="3">
    <source>
        <dbReference type="ARBA" id="ARBA00008562"/>
    </source>
</evidence>
<evidence type="ECO:0000256" key="7">
    <source>
        <dbReference type="ARBA" id="ARBA00022642"/>
    </source>
</evidence>
<dbReference type="InterPro" id="IPR037099">
    <property type="entry name" value="Fum_R/Succ_DH_flav-like_C_sf"/>
</dbReference>
<dbReference type="SUPFAM" id="SSF51905">
    <property type="entry name" value="FAD/NAD(P)-binding domain"/>
    <property type="match status" value="1"/>
</dbReference>
<evidence type="ECO:0000256" key="2">
    <source>
        <dbReference type="ARBA" id="ARBA00004950"/>
    </source>
</evidence>
<evidence type="ECO:0000256" key="11">
    <source>
        <dbReference type="NCBIfam" id="TIGR00551"/>
    </source>
</evidence>
<dbReference type="InterPro" id="IPR003953">
    <property type="entry name" value="FAD-dep_OxRdtase_2_FAD-bd"/>
</dbReference>
<dbReference type="NCBIfam" id="TIGR00551">
    <property type="entry name" value="nadB"/>
    <property type="match status" value="1"/>
</dbReference>
<name>A0A5M3T0R3_LIMPL</name>
<dbReference type="Proteomes" id="UP000326169">
    <property type="component" value="Unassembled WGS sequence"/>
</dbReference>
<dbReference type="SUPFAM" id="SSF56425">
    <property type="entry name" value="Succinate dehydrogenase/fumarate reductase flavoprotein, catalytic domain"/>
    <property type="match status" value="1"/>
</dbReference>
<comment type="cofactor">
    <cofactor evidence="1 12">
        <name>FAD</name>
        <dbReference type="ChEBI" id="CHEBI:57692"/>
    </cofactor>
</comment>
<dbReference type="NCBIfam" id="NF005636">
    <property type="entry name" value="PRK07395.1"/>
    <property type="match status" value="1"/>
</dbReference>
<dbReference type="EC" id="1.4.3.16" evidence="4 11"/>
<dbReference type="InterPro" id="IPR027477">
    <property type="entry name" value="Succ_DH/fumarate_Rdtase_cat_sf"/>
</dbReference>